<sequence length="348" mass="36973">MKLNRSTSIIAAMVTVGATFAAPAASALTVGPGSPIRMPEKDAVVEDGRHVRTGMCSTGVAGTVTDAEGNQQRVLLTAGHCVNKEGHEQMPQSSGIIYAPTAEGDVRIGEVGPAGFFIPDEDDIEENPNFLDSLFNGSDYAFIELDDDIDSTAVSYSVDEHGDNHGEGAVMTGIVDYSELQPGEVSVDNFGQPICSDGSRTGRNCGVQIFRVRNGVWAISHLDHGDSGGNAYNPHTNQVIGVNSMAVGPVSRYQPVDQALEDAYGIEDGTVNDHFRVADSTEPHSEFRTIGEDAASDEAWIAENEPEEAEEQAPGSSLPEIPEIPEIPELPLPEVPLPNIPLPDLVAR</sequence>
<evidence type="ECO:0008006" key="5">
    <source>
        <dbReference type="Google" id="ProtNLM"/>
    </source>
</evidence>
<dbReference type="EMBL" id="JAGINY010000001">
    <property type="protein sequence ID" value="MBP2331732.1"/>
    <property type="molecule type" value="Genomic_DNA"/>
</dbReference>
<name>A0ABS4U503_9CORY</name>
<feature type="compositionally biased region" description="Pro residues" evidence="1">
    <location>
        <begin position="328"/>
        <end position="341"/>
    </location>
</feature>
<dbReference type="RefSeq" id="WP_209651988.1">
    <property type="nucleotide sequence ID" value="NZ_CP047357.1"/>
</dbReference>
<dbReference type="Gene3D" id="2.40.10.10">
    <property type="entry name" value="Trypsin-like serine proteases"/>
    <property type="match status" value="2"/>
</dbReference>
<accession>A0ABS4U503</accession>
<keyword evidence="4" id="KW-1185">Reference proteome</keyword>
<evidence type="ECO:0000313" key="4">
    <source>
        <dbReference type="Proteomes" id="UP001519305"/>
    </source>
</evidence>
<evidence type="ECO:0000313" key="3">
    <source>
        <dbReference type="EMBL" id="MBP2331732.1"/>
    </source>
</evidence>
<feature type="signal peptide" evidence="2">
    <location>
        <begin position="1"/>
        <end position="21"/>
    </location>
</feature>
<dbReference type="Proteomes" id="UP001519305">
    <property type="component" value="Unassembled WGS sequence"/>
</dbReference>
<feature type="region of interest" description="Disordered" evidence="1">
    <location>
        <begin position="303"/>
        <end position="348"/>
    </location>
</feature>
<dbReference type="SUPFAM" id="SSF50494">
    <property type="entry name" value="Trypsin-like serine proteases"/>
    <property type="match status" value="1"/>
</dbReference>
<dbReference type="InterPro" id="IPR018114">
    <property type="entry name" value="TRYPSIN_HIS"/>
</dbReference>
<proteinExistence type="predicted"/>
<feature type="chain" id="PRO_5046464671" description="Trypsin" evidence="2">
    <location>
        <begin position="22"/>
        <end position="348"/>
    </location>
</feature>
<keyword evidence="2" id="KW-0732">Signal</keyword>
<protein>
    <recommendedName>
        <fullName evidence="5">Trypsin</fullName>
    </recommendedName>
</protein>
<evidence type="ECO:0000256" key="2">
    <source>
        <dbReference type="SAM" id="SignalP"/>
    </source>
</evidence>
<evidence type="ECO:0000256" key="1">
    <source>
        <dbReference type="SAM" id="MobiDB-lite"/>
    </source>
</evidence>
<reference evidence="3 4" key="1">
    <citation type="submission" date="2021-03" db="EMBL/GenBank/DDBJ databases">
        <title>Sequencing the genomes of 1000 actinobacteria strains.</title>
        <authorList>
            <person name="Klenk H.-P."/>
        </authorList>
    </citation>
    <scope>NUCLEOTIDE SEQUENCE [LARGE SCALE GENOMIC DNA]</scope>
    <source>
        <strain evidence="3 4">DSM 44506</strain>
    </source>
</reference>
<comment type="caution">
    <text evidence="3">The sequence shown here is derived from an EMBL/GenBank/DDBJ whole genome shotgun (WGS) entry which is preliminary data.</text>
</comment>
<dbReference type="InterPro" id="IPR009003">
    <property type="entry name" value="Peptidase_S1_PA"/>
</dbReference>
<dbReference type="PROSITE" id="PS00134">
    <property type="entry name" value="TRYPSIN_HIS"/>
    <property type="match status" value="1"/>
</dbReference>
<dbReference type="InterPro" id="IPR043504">
    <property type="entry name" value="Peptidase_S1_PA_chymotrypsin"/>
</dbReference>
<organism evidence="3 4">
    <name type="scientific">Corynebacterium freneyi</name>
    <dbReference type="NCBI Taxonomy" id="134034"/>
    <lineage>
        <taxon>Bacteria</taxon>
        <taxon>Bacillati</taxon>
        <taxon>Actinomycetota</taxon>
        <taxon>Actinomycetes</taxon>
        <taxon>Mycobacteriales</taxon>
        <taxon>Corynebacteriaceae</taxon>
        <taxon>Corynebacterium</taxon>
    </lineage>
</organism>
<gene>
    <name evidence="3" type="ORF">JOF33_000431</name>
</gene>